<comment type="caution">
    <text evidence="1">The sequence shown here is derived from an EMBL/GenBank/DDBJ whole genome shotgun (WGS) entry which is preliminary data.</text>
</comment>
<reference evidence="2" key="1">
    <citation type="journal article" date="2023" name="Front. Plant Sci.">
        <title>Chromosomal-level genome assembly of Melastoma candidum provides insights into trichome evolution.</title>
        <authorList>
            <person name="Zhong Y."/>
            <person name="Wu W."/>
            <person name="Sun C."/>
            <person name="Zou P."/>
            <person name="Liu Y."/>
            <person name="Dai S."/>
            <person name="Zhou R."/>
        </authorList>
    </citation>
    <scope>NUCLEOTIDE SEQUENCE [LARGE SCALE GENOMIC DNA]</scope>
</reference>
<accession>A0ACB9LKR4</accession>
<organism evidence="1 2">
    <name type="scientific">Melastoma candidum</name>
    <dbReference type="NCBI Taxonomy" id="119954"/>
    <lineage>
        <taxon>Eukaryota</taxon>
        <taxon>Viridiplantae</taxon>
        <taxon>Streptophyta</taxon>
        <taxon>Embryophyta</taxon>
        <taxon>Tracheophyta</taxon>
        <taxon>Spermatophyta</taxon>
        <taxon>Magnoliopsida</taxon>
        <taxon>eudicotyledons</taxon>
        <taxon>Gunneridae</taxon>
        <taxon>Pentapetalae</taxon>
        <taxon>rosids</taxon>
        <taxon>malvids</taxon>
        <taxon>Myrtales</taxon>
        <taxon>Melastomataceae</taxon>
        <taxon>Melastomatoideae</taxon>
        <taxon>Melastomateae</taxon>
        <taxon>Melastoma</taxon>
    </lineage>
</organism>
<sequence>MVAEISLEKETLKAGFVKPEEVFISGSLRWRMAVVIRRERLLWCHVLPKWDPPWGYRLLLSSRSRHRGWSSQWEDELLVDAACVRQYEARVFIPIGGRVPKWVKFCSCGVTRTTPVGFKGVLHRIWRGDEDR</sequence>
<evidence type="ECO:0000313" key="2">
    <source>
        <dbReference type="Proteomes" id="UP001057402"/>
    </source>
</evidence>
<protein>
    <submittedName>
        <fullName evidence="1">Uncharacterized protein</fullName>
    </submittedName>
</protein>
<name>A0ACB9LKR4_9MYRT</name>
<gene>
    <name evidence="1" type="ORF">MLD38_036176</name>
</gene>
<evidence type="ECO:0000313" key="1">
    <source>
        <dbReference type="EMBL" id="KAI4311270.1"/>
    </source>
</evidence>
<dbReference type="Proteomes" id="UP001057402">
    <property type="component" value="Chromosome 11"/>
</dbReference>
<dbReference type="EMBL" id="CM042890">
    <property type="protein sequence ID" value="KAI4311270.1"/>
    <property type="molecule type" value="Genomic_DNA"/>
</dbReference>
<keyword evidence="2" id="KW-1185">Reference proteome</keyword>
<proteinExistence type="predicted"/>